<reference evidence="1" key="1">
    <citation type="journal article" date="2014" name="Front. Microbiol.">
        <title>High frequency of phylogenetically diverse reductive dehalogenase-homologous genes in deep subseafloor sedimentary metagenomes.</title>
        <authorList>
            <person name="Kawai M."/>
            <person name="Futagami T."/>
            <person name="Toyoda A."/>
            <person name="Takaki Y."/>
            <person name="Nishi S."/>
            <person name="Hori S."/>
            <person name="Arai W."/>
            <person name="Tsubouchi T."/>
            <person name="Morono Y."/>
            <person name="Uchiyama I."/>
            <person name="Ito T."/>
            <person name="Fujiyama A."/>
            <person name="Inagaki F."/>
            <person name="Takami H."/>
        </authorList>
    </citation>
    <scope>NUCLEOTIDE SEQUENCE</scope>
    <source>
        <strain evidence="1">Expedition CK06-06</strain>
    </source>
</reference>
<dbReference type="AlphaFoldDB" id="X0Z1N8"/>
<name>X0Z1N8_9ZZZZ</name>
<proteinExistence type="predicted"/>
<protein>
    <submittedName>
        <fullName evidence="1">Uncharacterized protein</fullName>
    </submittedName>
</protein>
<comment type="caution">
    <text evidence="1">The sequence shown here is derived from an EMBL/GenBank/DDBJ whole genome shotgun (WGS) entry which is preliminary data.</text>
</comment>
<sequence length="86" mass="10028">MSYLPLVEREKKAKKRTMDWLDNRLDTLIGDRNLIAETSGYQAQVIDTWIDDLREAGRKLSISPMTCQKYHGKWDSKSKICTKSLH</sequence>
<gene>
    <name evidence="1" type="ORF">S01H4_19056</name>
</gene>
<evidence type="ECO:0000313" key="1">
    <source>
        <dbReference type="EMBL" id="GAG54418.1"/>
    </source>
</evidence>
<dbReference type="EMBL" id="BART01008477">
    <property type="protein sequence ID" value="GAG54418.1"/>
    <property type="molecule type" value="Genomic_DNA"/>
</dbReference>
<accession>X0Z1N8</accession>
<organism evidence="1">
    <name type="scientific">marine sediment metagenome</name>
    <dbReference type="NCBI Taxonomy" id="412755"/>
    <lineage>
        <taxon>unclassified sequences</taxon>
        <taxon>metagenomes</taxon>
        <taxon>ecological metagenomes</taxon>
    </lineage>
</organism>